<keyword evidence="6 8" id="KW-1133">Transmembrane helix</keyword>
<feature type="transmembrane region" description="Helical" evidence="8">
    <location>
        <begin position="203"/>
        <end position="228"/>
    </location>
</feature>
<dbReference type="InterPro" id="IPR005672">
    <property type="entry name" value="Phosphate_PstA"/>
</dbReference>
<dbReference type="SUPFAM" id="SSF50156">
    <property type="entry name" value="PDZ domain-like"/>
    <property type="match status" value="1"/>
</dbReference>
<comment type="similarity">
    <text evidence="2 8">Belongs to the binding-protein-dependent transport system permease family. CysTW subfamily.</text>
</comment>
<name>A0A1I6J9M1_9FIRM</name>
<dbReference type="GO" id="GO:0005886">
    <property type="term" value="C:plasma membrane"/>
    <property type="evidence" value="ECO:0007669"/>
    <property type="project" value="UniProtKB-SubCell"/>
</dbReference>
<dbReference type="OrthoDB" id="9785113at2"/>
<accession>A0A1I6J9M1</accession>
<keyword evidence="3" id="KW-0813">Transport</keyword>
<dbReference type="Pfam" id="PF00528">
    <property type="entry name" value="BPD_transp_1"/>
    <property type="match status" value="1"/>
</dbReference>
<dbReference type="CDD" id="cd06261">
    <property type="entry name" value="TM_PBP2"/>
    <property type="match status" value="1"/>
</dbReference>
<dbReference type="RefSeq" id="WP_092560059.1">
    <property type="nucleotide sequence ID" value="NZ_FOYZ01000005.1"/>
</dbReference>
<dbReference type="PROSITE" id="PS50928">
    <property type="entry name" value="ABC_TM1"/>
    <property type="match status" value="1"/>
</dbReference>
<keyword evidence="5 8" id="KW-0812">Transmembrane</keyword>
<feature type="transmembrane region" description="Helical" evidence="8">
    <location>
        <begin position="235"/>
        <end position="253"/>
    </location>
</feature>
<dbReference type="STRING" id="37658.SAMN05661086_01487"/>
<dbReference type="NCBIfam" id="TIGR00974">
    <property type="entry name" value="3a0107s02c"/>
    <property type="match status" value="1"/>
</dbReference>
<dbReference type="SUPFAM" id="SSF161098">
    <property type="entry name" value="MetI-like"/>
    <property type="match status" value="1"/>
</dbReference>
<evidence type="ECO:0000256" key="4">
    <source>
        <dbReference type="ARBA" id="ARBA00022475"/>
    </source>
</evidence>
<dbReference type="Gene3D" id="2.30.42.10">
    <property type="match status" value="1"/>
</dbReference>
<evidence type="ECO:0000313" key="10">
    <source>
        <dbReference type="EMBL" id="SFR75677.1"/>
    </source>
</evidence>
<dbReference type="GO" id="GO:0035435">
    <property type="term" value="P:phosphate ion transmembrane transport"/>
    <property type="evidence" value="ECO:0007669"/>
    <property type="project" value="InterPro"/>
</dbReference>
<feature type="transmembrane region" description="Helical" evidence="8">
    <location>
        <begin position="162"/>
        <end position="191"/>
    </location>
</feature>
<dbReference type="InterPro" id="IPR036034">
    <property type="entry name" value="PDZ_sf"/>
</dbReference>
<reference evidence="10 11" key="1">
    <citation type="submission" date="2016-10" db="EMBL/GenBank/DDBJ databases">
        <authorList>
            <person name="de Groot N.N."/>
        </authorList>
    </citation>
    <scope>NUCLEOTIDE SEQUENCE [LARGE SCALE GENOMIC DNA]</scope>
    <source>
        <strain evidence="10 11">743A</strain>
    </source>
</reference>
<evidence type="ECO:0000256" key="6">
    <source>
        <dbReference type="ARBA" id="ARBA00022989"/>
    </source>
</evidence>
<evidence type="ECO:0000256" key="8">
    <source>
        <dbReference type="RuleBase" id="RU363043"/>
    </source>
</evidence>
<evidence type="ECO:0000256" key="7">
    <source>
        <dbReference type="ARBA" id="ARBA00023136"/>
    </source>
</evidence>
<evidence type="ECO:0000256" key="5">
    <source>
        <dbReference type="ARBA" id="ARBA00022692"/>
    </source>
</evidence>
<dbReference type="GO" id="GO:0005315">
    <property type="term" value="F:phosphate transmembrane transporter activity"/>
    <property type="evidence" value="ECO:0007669"/>
    <property type="project" value="InterPro"/>
</dbReference>
<keyword evidence="11" id="KW-1185">Reference proteome</keyword>
<dbReference type="InterPro" id="IPR000515">
    <property type="entry name" value="MetI-like"/>
</dbReference>
<evidence type="ECO:0000256" key="2">
    <source>
        <dbReference type="ARBA" id="ARBA00007069"/>
    </source>
</evidence>
<organism evidence="10 11">
    <name type="scientific">Anaeromicropila populeti</name>
    <dbReference type="NCBI Taxonomy" id="37658"/>
    <lineage>
        <taxon>Bacteria</taxon>
        <taxon>Bacillati</taxon>
        <taxon>Bacillota</taxon>
        <taxon>Clostridia</taxon>
        <taxon>Lachnospirales</taxon>
        <taxon>Lachnospiraceae</taxon>
        <taxon>Anaeromicropila</taxon>
    </lineage>
</organism>
<comment type="subcellular location">
    <subcellularLocation>
        <location evidence="1 8">Cell membrane</location>
        <topology evidence="1 8">Multi-pass membrane protein</topology>
    </subcellularLocation>
</comment>
<evidence type="ECO:0000259" key="9">
    <source>
        <dbReference type="PROSITE" id="PS50928"/>
    </source>
</evidence>
<protein>
    <recommendedName>
        <fullName evidence="8">Phosphate transport system permease protein PstA</fullName>
    </recommendedName>
</protein>
<dbReference type="PANTHER" id="PTHR43470">
    <property type="entry name" value="PHOSPHATE TRANSPORT SYSTEM PERMEASE PROTEIN PSTA-RELATED"/>
    <property type="match status" value="1"/>
</dbReference>
<dbReference type="Proteomes" id="UP000199659">
    <property type="component" value="Unassembled WGS sequence"/>
</dbReference>
<evidence type="ECO:0000313" key="11">
    <source>
        <dbReference type="Proteomes" id="UP000199659"/>
    </source>
</evidence>
<dbReference type="PANTHER" id="PTHR43470:SF3">
    <property type="entry name" value="PHOSPHATE TRANSPORT SYSTEM PERMEASE PROTEIN PSTA-RELATED"/>
    <property type="match status" value="1"/>
</dbReference>
<feature type="transmembrane region" description="Helical" evidence="8">
    <location>
        <begin position="350"/>
        <end position="369"/>
    </location>
</feature>
<feature type="transmembrane region" description="Helical" evidence="8">
    <location>
        <begin position="282"/>
        <end position="303"/>
    </location>
</feature>
<dbReference type="InterPro" id="IPR035906">
    <property type="entry name" value="MetI-like_sf"/>
</dbReference>
<feature type="domain" description="ABC transmembrane type-1" evidence="9">
    <location>
        <begin position="166"/>
        <end position="371"/>
    </location>
</feature>
<gene>
    <name evidence="10" type="ORF">SAMN05661086_01487</name>
</gene>
<feature type="transmembrane region" description="Helical" evidence="8">
    <location>
        <begin position="6"/>
        <end position="31"/>
    </location>
</feature>
<proteinExistence type="inferred from homology"/>
<dbReference type="EMBL" id="FOYZ01000005">
    <property type="protein sequence ID" value="SFR75677.1"/>
    <property type="molecule type" value="Genomic_DNA"/>
</dbReference>
<keyword evidence="7 8" id="KW-0472">Membrane</keyword>
<evidence type="ECO:0000256" key="1">
    <source>
        <dbReference type="ARBA" id="ARBA00004651"/>
    </source>
</evidence>
<evidence type="ECO:0000256" key="3">
    <source>
        <dbReference type="ARBA" id="ARBA00022448"/>
    </source>
</evidence>
<dbReference type="AlphaFoldDB" id="A0A1I6J9M1"/>
<keyword evidence="4 8" id="KW-1003">Cell membrane</keyword>
<sequence>MKKDGILYACVYLSAAFTVSILVFIIGFILYKGLGNLNLSFLTNMWEDKTTFVVVSENEGIDEETISEGLNSWEIKSLGIVIEMNEEGNAVIKQIAKNSPFKKARNLQNNLYPLKKSDLITKVGSTRIEDMSLSEAVSAISQEFAASSEAIRVKAVRPGGGILPMCVTTFYMIFLSIGISAPIGILSAVYLNEYAKAGRLLRIIRFAIQNLAGIPSIIYGLFGMMFFVQILKMQYSVLAGAMTIAIILLPTIISTTEEALKAIPNTYRESSLGLGATKLQTIFKVILPNAIQGILVAVILSIGRVVGESAALILTAGTVAQIPTALTGTSAGGSTLTVKLYWIIKETGDLSAACSIAIIIIGIIILLNIGSKLITRHFLIKK</sequence>
<dbReference type="Gene3D" id="1.10.3720.10">
    <property type="entry name" value="MetI-like"/>
    <property type="match status" value="1"/>
</dbReference>